<protein>
    <recommendedName>
        <fullName evidence="3 11">Tyrosine recombinase XerC</fullName>
    </recommendedName>
</protein>
<comment type="function">
    <text evidence="11">Site-specific tyrosine recombinase, which acts by catalyzing the cutting and rejoining of the recombining DNA molecules. The XerC-XerD complex is essential to convert dimers of the bacterial chromosome into monomers to permit their segregation at cell division. It also contributes to the segregational stability of plasmids.</text>
</comment>
<dbReference type="Pfam" id="PF02899">
    <property type="entry name" value="Phage_int_SAM_1"/>
    <property type="match status" value="1"/>
</dbReference>
<feature type="region of interest" description="Disordered" evidence="12">
    <location>
        <begin position="284"/>
        <end position="304"/>
    </location>
</feature>
<dbReference type="EMBL" id="JACNFK010000017">
    <property type="protein sequence ID" value="MBC8519159.1"/>
    <property type="molecule type" value="Genomic_DNA"/>
</dbReference>
<feature type="active site" evidence="11">
    <location>
        <position position="233"/>
    </location>
</feature>
<sequence>MERFLNHLQNERRLSPNSLKAYSRDLSHFRSHIEKRGDRFLELTSHHLRDFVAQRHRSGAASRTIQRNLSAVRTFYRYLLREQGIDYNPAAGVSAPKGDHPLPTTLDVDQMDSLLAFSEDDPLSIRDHAMFELIYSSGLRLSELAGVDCRDISLDDATIRVLGKGSKERVLPVGGVAQQAIQQWMRIRQQMVDKDEQALFVTQRGKRIAVRTIQQRLEKLARKRGMDRRVHPHMLRHSFASHLLESSGNLRAVQEMLGHENISTTQIYTHLDFQHLAAVYDQAHPRAKQKSSDGRFSPAKRKDM</sequence>
<feature type="active site" evidence="11">
    <location>
        <position position="164"/>
    </location>
</feature>
<keyword evidence="9 11" id="KW-0233">DNA recombination</keyword>
<name>A0A8J6NX07_9GAMM</name>
<dbReference type="GO" id="GO:0051301">
    <property type="term" value="P:cell division"/>
    <property type="evidence" value="ECO:0007669"/>
    <property type="project" value="UniProtKB-UniRule"/>
</dbReference>
<feature type="active site" evidence="11">
    <location>
        <position position="259"/>
    </location>
</feature>
<dbReference type="InterPro" id="IPR013762">
    <property type="entry name" value="Integrase-like_cat_sf"/>
</dbReference>
<dbReference type="InterPro" id="IPR023009">
    <property type="entry name" value="Tyrosine_recombinase_XerC/XerD"/>
</dbReference>
<dbReference type="InterPro" id="IPR011931">
    <property type="entry name" value="Recomb_XerC"/>
</dbReference>
<evidence type="ECO:0000259" key="13">
    <source>
        <dbReference type="PROSITE" id="PS51898"/>
    </source>
</evidence>
<dbReference type="InterPro" id="IPR011010">
    <property type="entry name" value="DNA_brk_join_enz"/>
</dbReference>
<evidence type="ECO:0000256" key="9">
    <source>
        <dbReference type="ARBA" id="ARBA00023172"/>
    </source>
</evidence>
<feature type="active site" evidence="11">
    <location>
        <position position="236"/>
    </location>
</feature>
<dbReference type="SUPFAM" id="SSF56349">
    <property type="entry name" value="DNA breaking-rejoining enzymes"/>
    <property type="match status" value="1"/>
</dbReference>
<organism evidence="15 16">
    <name type="scientific">Candidatus Thiopontia autotrophica</name>
    <dbReference type="NCBI Taxonomy" id="2841688"/>
    <lineage>
        <taxon>Bacteria</taxon>
        <taxon>Pseudomonadati</taxon>
        <taxon>Pseudomonadota</taxon>
        <taxon>Gammaproteobacteria</taxon>
        <taxon>Candidatus Thiopontia</taxon>
    </lineage>
</organism>
<dbReference type="NCBIfam" id="NF001399">
    <property type="entry name" value="PRK00283.1"/>
    <property type="match status" value="1"/>
</dbReference>
<evidence type="ECO:0000256" key="5">
    <source>
        <dbReference type="ARBA" id="ARBA00022618"/>
    </source>
</evidence>
<dbReference type="NCBIfam" id="TIGR02224">
    <property type="entry name" value="recomb_XerC"/>
    <property type="match status" value="1"/>
</dbReference>
<dbReference type="NCBIfam" id="NF040815">
    <property type="entry name" value="recomb_XerA_Arch"/>
    <property type="match status" value="1"/>
</dbReference>
<dbReference type="AlphaFoldDB" id="A0A8J6NX07"/>
<dbReference type="PROSITE" id="PS51900">
    <property type="entry name" value="CB"/>
    <property type="match status" value="1"/>
</dbReference>
<dbReference type="InterPro" id="IPR004107">
    <property type="entry name" value="Integrase_SAM-like_N"/>
</dbReference>
<dbReference type="PANTHER" id="PTHR30349">
    <property type="entry name" value="PHAGE INTEGRASE-RELATED"/>
    <property type="match status" value="1"/>
</dbReference>
<evidence type="ECO:0000256" key="10">
    <source>
        <dbReference type="ARBA" id="ARBA00023306"/>
    </source>
</evidence>
<dbReference type="GO" id="GO:0005737">
    <property type="term" value="C:cytoplasm"/>
    <property type="evidence" value="ECO:0007669"/>
    <property type="project" value="UniProtKB-SubCell"/>
</dbReference>
<dbReference type="GO" id="GO:0009037">
    <property type="term" value="F:tyrosine-based site-specific recombinase activity"/>
    <property type="evidence" value="ECO:0007669"/>
    <property type="project" value="UniProtKB-UniRule"/>
</dbReference>
<dbReference type="GO" id="GO:0006313">
    <property type="term" value="P:DNA transposition"/>
    <property type="evidence" value="ECO:0007669"/>
    <property type="project" value="UniProtKB-UniRule"/>
</dbReference>
<evidence type="ECO:0000256" key="6">
    <source>
        <dbReference type="ARBA" id="ARBA00022829"/>
    </source>
</evidence>
<keyword evidence="6 11" id="KW-0159">Chromosome partition</keyword>
<dbReference type="Pfam" id="PF00589">
    <property type="entry name" value="Phage_integrase"/>
    <property type="match status" value="1"/>
</dbReference>
<evidence type="ECO:0000259" key="14">
    <source>
        <dbReference type="PROSITE" id="PS51900"/>
    </source>
</evidence>
<keyword evidence="4 11" id="KW-0963">Cytoplasm</keyword>
<keyword evidence="7 11" id="KW-0229">DNA integration</keyword>
<dbReference type="Proteomes" id="UP000654401">
    <property type="component" value="Unassembled WGS sequence"/>
</dbReference>
<feature type="domain" description="Core-binding (CB)" evidence="14">
    <location>
        <begin position="1"/>
        <end position="80"/>
    </location>
</feature>
<evidence type="ECO:0000313" key="15">
    <source>
        <dbReference type="EMBL" id="MBC8519159.1"/>
    </source>
</evidence>
<feature type="domain" description="Tyr recombinase" evidence="13">
    <location>
        <begin position="101"/>
        <end position="281"/>
    </location>
</feature>
<keyword evidence="10 11" id="KW-0131">Cell cycle</keyword>
<dbReference type="GO" id="GO:0007059">
    <property type="term" value="P:chromosome segregation"/>
    <property type="evidence" value="ECO:0007669"/>
    <property type="project" value="UniProtKB-UniRule"/>
</dbReference>
<evidence type="ECO:0000256" key="11">
    <source>
        <dbReference type="HAMAP-Rule" id="MF_01808"/>
    </source>
</evidence>
<dbReference type="CDD" id="cd00798">
    <property type="entry name" value="INT_XerDC_C"/>
    <property type="match status" value="1"/>
</dbReference>
<evidence type="ECO:0000256" key="8">
    <source>
        <dbReference type="ARBA" id="ARBA00023125"/>
    </source>
</evidence>
<feature type="active site" description="O-(3'-phospho-DNA)-tyrosine intermediate" evidence="11">
    <location>
        <position position="268"/>
    </location>
</feature>
<accession>A0A8J6NX07</accession>
<dbReference type="PROSITE" id="PS51898">
    <property type="entry name" value="TYR_RECOMBINASE"/>
    <property type="match status" value="1"/>
</dbReference>
<dbReference type="Gene3D" id="1.10.150.130">
    <property type="match status" value="1"/>
</dbReference>
<dbReference type="Gene3D" id="1.10.443.10">
    <property type="entry name" value="Intergrase catalytic core"/>
    <property type="match status" value="1"/>
</dbReference>
<dbReference type="InterPro" id="IPR050090">
    <property type="entry name" value="Tyrosine_recombinase_XerCD"/>
</dbReference>
<evidence type="ECO:0000256" key="2">
    <source>
        <dbReference type="ARBA" id="ARBA00006657"/>
    </source>
</evidence>
<dbReference type="GO" id="GO:0003677">
    <property type="term" value="F:DNA binding"/>
    <property type="evidence" value="ECO:0007669"/>
    <property type="project" value="UniProtKB-UniRule"/>
</dbReference>
<feature type="active site" evidence="11">
    <location>
        <position position="140"/>
    </location>
</feature>
<dbReference type="PANTHER" id="PTHR30349:SF81">
    <property type="entry name" value="TYROSINE RECOMBINASE XERC"/>
    <property type="match status" value="1"/>
</dbReference>
<comment type="subcellular location">
    <subcellularLocation>
        <location evidence="1 11">Cytoplasm</location>
    </subcellularLocation>
</comment>
<keyword evidence="5 11" id="KW-0132">Cell division</keyword>
<gene>
    <name evidence="11 15" type="primary">xerC</name>
    <name evidence="15" type="ORF">H8D24_01940</name>
</gene>
<evidence type="ECO:0000256" key="1">
    <source>
        <dbReference type="ARBA" id="ARBA00004496"/>
    </source>
</evidence>
<proteinExistence type="inferred from homology"/>
<comment type="caution">
    <text evidence="15">The sequence shown here is derived from an EMBL/GenBank/DDBJ whole genome shotgun (WGS) entry which is preliminary data.</text>
</comment>
<comment type="similarity">
    <text evidence="2 11">Belongs to the 'phage' integrase family. XerC subfamily.</text>
</comment>
<reference evidence="15 16" key="1">
    <citation type="submission" date="2020-08" db="EMBL/GenBank/DDBJ databases">
        <title>Bridging the membrane lipid divide: bacteria of the FCB group superphylum have the potential to synthesize archaeal ether lipids.</title>
        <authorList>
            <person name="Villanueva L."/>
            <person name="Von Meijenfeldt F.A.B."/>
            <person name="Westbye A.B."/>
            <person name="Yadav S."/>
            <person name="Hopmans E.C."/>
            <person name="Dutilh B.E."/>
            <person name="Sinninghe Damste J.S."/>
        </authorList>
    </citation>
    <scope>NUCLEOTIDE SEQUENCE [LARGE SCALE GENOMIC DNA]</scope>
    <source>
        <strain evidence="15">NIOZ-UU100</strain>
    </source>
</reference>
<dbReference type="InterPro" id="IPR044068">
    <property type="entry name" value="CB"/>
</dbReference>
<keyword evidence="8 11" id="KW-0238">DNA-binding</keyword>
<dbReference type="InterPro" id="IPR010998">
    <property type="entry name" value="Integrase_recombinase_N"/>
</dbReference>
<evidence type="ECO:0000313" key="16">
    <source>
        <dbReference type="Proteomes" id="UP000654401"/>
    </source>
</evidence>
<evidence type="ECO:0000256" key="7">
    <source>
        <dbReference type="ARBA" id="ARBA00022908"/>
    </source>
</evidence>
<comment type="subunit">
    <text evidence="11">Forms a cyclic heterotetrameric complex composed of two molecules of XerC and two molecules of XerD.</text>
</comment>
<evidence type="ECO:0000256" key="4">
    <source>
        <dbReference type="ARBA" id="ARBA00022490"/>
    </source>
</evidence>
<dbReference type="HAMAP" id="MF_01808">
    <property type="entry name" value="Recomb_XerC_XerD"/>
    <property type="match status" value="1"/>
</dbReference>
<dbReference type="InterPro" id="IPR002104">
    <property type="entry name" value="Integrase_catalytic"/>
</dbReference>
<evidence type="ECO:0000256" key="3">
    <source>
        <dbReference type="ARBA" id="ARBA00015804"/>
    </source>
</evidence>
<evidence type="ECO:0000256" key="12">
    <source>
        <dbReference type="SAM" id="MobiDB-lite"/>
    </source>
</evidence>